<keyword evidence="10" id="KW-0732">Signal</keyword>
<evidence type="ECO:0000256" key="2">
    <source>
        <dbReference type="ARBA" id="ARBA00014050"/>
    </source>
</evidence>
<feature type="signal peptide" evidence="10">
    <location>
        <begin position="1"/>
        <end position="19"/>
    </location>
</feature>
<evidence type="ECO:0000313" key="12">
    <source>
        <dbReference type="Ensembl" id="ENSXMAP00000039647.1"/>
    </source>
</evidence>
<evidence type="ECO:0000313" key="13">
    <source>
        <dbReference type="Proteomes" id="UP000002852"/>
    </source>
</evidence>
<dbReference type="UniPathway" id="UPA00143"/>
<dbReference type="Pfam" id="PF14634">
    <property type="entry name" value="zf-RING_5"/>
    <property type="match status" value="1"/>
</dbReference>
<dbReference type="InParanoid" id="A0A3B5R7X1"/>
<keyword evidence="9" id="KW-0812">Transmembrane</keyword>
<dbReference type="InterPro" id="IPR047986">
    <property type="entry name" value="RNF182_RING-HC"/>
</dbReference>
<evidence type="ECO:0000256" key="1">
    <source>
        <dbReference type="ARBA" id="ARBA00011482"/>
    </source>
</evidence>
<dbReference type="PANTHER" id="PTHR46675">
    <property type="entry name" value="E3 UBIQUITIN-PROTEIN LIGASE RNF182"/>
    <property type="match status" value="1"/>
</dbReference>
<feature type="transmembrane region" description="Helical" evidence="9">
    <location>
        <begin position="354"/>
        <end position="376"/>
    </location>
</feature>
<evidence type="ECO:0000256" key="9">
    <source>
        <dbReference type="SAM" id="Phobius"/>
    </source>
</evidence>
<proteinExistence type="predicted"/>
<organism evidence="12 13">
    <name type="scientific">Xiphophorus maculatus</name>
    <name type="common">Southern platyfish</name>
    <name type="synonym">Platypoecilus maculatus</name>
    <dbReference type="NCBI Taxonomy" id="8083"/>
    <lineage>
        <taxon>Eukaryota</taxon>
        <taxon>Metazoa</taxon>
        <taxon>Chordata</taxon>
        <taxon>Craniata</taxon>
        <taxon>Vertebrata</taxon>
        <taxon>Euteleostomi</taxon>
        <taxon>Actinopterygii</taxon>
        <taxon>Neopterygii</taxon>
        <taxon>Teleostei</taxon>
        <taxon>Neoteleostei</taxon>
        <taxon>Acanthomorphata</taxon>
        <taxon>Ovalentaria</taxon>
        <taxon>Atherinomorphae</taxon>
        <taxon>Cyprinodontiformes</taxon>
        <taxon>Poeciliidae</taxon>
        <taxon>Poeciliinae</taxon>
        <taxon>Xiphophorus</taxon>
    </lineage>
</organism>
<dbReference type="InterPro" id="IPR013083">
    <property type="entry name" value="Znf_RING/FYVE/PHD"/>
</dbReference>
<evidence type="ECO:0000256" key="3">
    <source>
        <dbReference type="ARBA" id="ARBA00022723"/>
    </source>
</evidence>
<evidence type="ECO:0000256" key="10">
    <source>
        <dbReference type="SAM" id="SignalP"/>
    </source>
</evidence>
<reference evidence="13" key="1">
    <citation type="submission" date="2012-01" db="EMBL/GenBank/DDBJ databases">
        <authorList>
            <person name="Walter R."/>
            <person name="Schartl M."/>
            <person name="Warren W."/>
        </authorList>
    </citation>
    <scope>NUCLEOTIDE SEQUENCE [LARGE SCALE GENOMIC DNA]</scope>
    <source>
        <strain evidence="13">JP 163 A</strain>
    </source>
</reference>
<dbReference type="SMART" id="SM00184">
    <property type="entry name" value="RING"/>
    <property type="match status" value="1"/>
</dbReference>
<dbReference type="InterPro" id="IPR017907">
    <property type="entry name" value="Znf_RING_CS"/>
</dbReference>
<keyword evidence="13" id="KW-1185">Reference proteome</keyword>
<feature type="domain" description="RING-type" evidence="11">
    <location>
        <begin position="160"/>
        <end position="208"/>
    </location>
</feature>
<dbReference type="Gene3D" id="3.30.40.10">
    <property type="entry name" value="Zinc/RING finger domain, C3HC4 (zinc finger)"/>
    <property type="match status" value="1"/>
</dbReference>
<keyword evidence="3" id="KW-0479">Metal-binding</keyword>
<name>A0A3B5R7X1_XIPMA</name>
<keyword evidence="4 8" id="KW-0863">Zinc-finger</keyword>
<feature type="transmembrane region" description="Helical" evidence="9">
    <location>
        <begin position="330"/>
        <end position="349"/>
    </location>
</feature>
<dbReference type="InterPro" id="IPR001841">
    <property type="entry name" value="Znf_RING"/>
</dbReference>
<comment type="subunit">
    <text evidence="1">Interacts with ATP6V0C.</text>
</comment>
<evidence type="ECO:0000256" key="7">
    <source>
        <dbReference type="ARBA" id="ARBA00031239"/>
    </source>
</evidence>
<dbReference type="SUPFAM" id="SSF57850">
    <property type="entry name" value="RING/U-box"/>
    <property type="match status" value="1"/>
</dbReference>
<keyword evidence="5" id="KW-0862">Zinc</keyword>
<dbReference type="CDD" id="cd16555">
    <property type="entry name" value="RING-HC_RNF182"/>
    <property type="match status" value="1"/>
</dbReference>
<dbReference type="GeneTree" id="ENSGT00730000111020"/>
<dbReference type="AlphaFoldDB" id="A0A3B5R7X1"/>
<accession>A0A3B5R7X1</accession>
<dbReference type="Proteomes" id="UP000002852">
    <property type="component" value="Unassembled WGS sequence"/>
</dbReference>
<keyword evidence="9" id="KW-1133">Transmembrane helix</keyword>
<dbReference type="InterPro" id="IPR042285">
    <property type="entry name" value="RNF182"/>
</dbReference>
<protein>
    <recommendedName>
        <fullName evidence="2">E3 ubiquitin-protein ligase RNF182</fullName>
    </recommendedName>
    <alternativeName>
        <fullName evidence="7">RING finger protein 182</fullName>
    </alternativeName>
    <alternativeName>
        <fullName evidence="6">RING-type E3 ubiquitin transferase RNF182</fullName>
    </alternativeName>
</protein>
<evidence type="ECO:0000259" key="11">
    <source>
        <dbReference type="PROSITE" id="PS50089"/>
    </source>
</evidence>
<keyword evidence="9" id="KW-0472">Membrane</keyword>
<dbReference type="GO" id="GO:0008270">
    <property type="term" value="F:zinc ion binding"/>
    <property type="evidence" value="ECO:0007669"/>
    <property type="project" value="UniProtKB-KW"/>
</dbReference>
<sequence>MVDLCWLWSDLVLLDVSSGSDPVVSPVCGRFQLNSESSQPAGLLVGSHRMPCCTPEVDYRRVSELVLLLNSPGGGAARAMRDMSLSHMSLSHMSLPRWTSGLLVGRMNIRTLTDQLSWPQPQTMTSKMNQLMEAELGQEIEGKVQTWAQSLVYTVEELECKICYNRYNTRSRKPKLLGCLHRVCAKCLKKMVDMGDSSPTVISCPFCRHETYVPDEEVWLMEDDRHIMAVLSCQDRAQQEGSEVKDGGGSEVVLTPTALKAARGTDTSLRSSDCLVITIMELPDDSPSSDSVSMINVVGLYRPPSLDSLPCSFPSQKCRAWTSRSFPRCLLGALCMVYFSSLPLGIYLLMMGQLLLGVVLVSLVPSTLLLLVLYGFCQCICHEVREAIAARRLP</sequence>
<evidence type="ECO:0000256" key="4">
    <source>
        <dbReference type="ARBA" id="ARBA00022771"/>
    </source>
</evidence>
<reference evidence="13" key="2">
    <citation type="journal article" date="2013" name="Nat. Genet.">
        <title>The genome of the platyfish, Xiphophorus maculatus, provides insights into evolutionary adaptation and several complex traits.</title>
        <authorList>
            <person name="Schartl M."/>
            <person name="Walter R.B."/>
            <person name="Shen Y."/>
            <person name="Garcia T."/>
            <person name="Catchen J."/>
            <person name="Amores A."/>
            <person name="Braasch I."/>
            <person name="Chalopin D."/>
            <person name="Volff J.N."/>
            <person name="Lesch K.P."/>
            <person name="Bisazza A."/>
            <person name="Minx P."/>
            <person name="Hillier L."/>
            <person name="Wilson R.K."/>
            <person name="Fuerstenberg S."/>
            <person name="Boore J."/>
            <person name="Searle S."/>
            <person name="Postlethwait J.H."/>
            <person name="Warren W.C."/>
        </authorList>
    </citation>
    <scope>NUCLEOTIDE SEQUENCE [LARGE SCALE GENOMIC DNA]</scope>
    <source>
        <strain evidence="13">JP 163 A</strain>
    </source>
</reference>
<dbReference type="GO" id="GO:0016567">
    <property type="term" value="P:protein ubiquitination"/>
    <property type="evidence" value="ECO:0007669"/>
    <property type="project" value="UniProtKB-UniPathway"/>
</dbReference>
<reference evidence="12" key="3">
    <citation type="submission" date="2025-08" db="UniProtKB">
        <authorList>
            <consortium name="Ensembl"/>
        </authorList>
    </citation>
    <scope>IDENTIFICATION</scope>
    <source>
        <strain evidence="12">JP 163 A</strain>
    </source>
</reference>
<dbReference type="PANTHER" id="PTHR46675:SF3">
    <property type="entry name" value="E3 UBIQUITIN-PROTEIN LIGASE RNF182"/>
    <property type="match status" value="1"/>
</dbReference>
<dbReference type="Ensembl" id="ENSXMAT00000024569.1">
    <property type="protein sequence ID" value="ENSXMAP00000039647.1"/>
    <property type="gene ID" value="ENSXMAG00000021148.1"/>
</dbReference>
<reference evidence="12" key="4">
    <citation type="submission" date="2025-09" db="UniProtKB">
        <authorList>
            <consortium name="Ensembl"/>
        </authorList>
    </citation>
    <scope>IDENTIFICATION</scope>
    <source>
        <strain evidence="12">JP 163 A</strain>
    </source>
</reference>
<evidence type="ECO:0000256" key="5">
    <source>
        <dbReference type="ARBA" id="ARBA00022833"/>
    </source>
</evidence>
<feature type="chain" id="PRO_5017449665" description="E3 ubiquitin-protein ligase RNF182" evidence="10">
    <location>
        <begin position="20"/>
        <end position="394"/>
    </location>
</feature>
<evidence type="ECO:0000256" key="6">
    <source>
        <dbReference type="ARBA" id="ARBA00030086"/>
    </source>
</evidence>
<dbReference type="PROSITE" id="PS50089">
    <property type="entry name" value="ZF_RING_2"/>
    <property type="match status" value="1"/>
</dbReference>
<dbReference type="PROSITE" id="PS00518">
    <property type="entry name" value="ZF_RING_1"/>
    <property type="match status" value="1"/>
</dbReference>
<evidence type="ECO:0000256" key="8">
    <source>
        <dbReference type="PROSITE-ProRule" id="PRU00175"/>
    </source>
</evidence>